<evidence type="ECO:0000313" key="3">
    <source>
        <dbReference type="EMBL" id="KJE20369.1"/>
    </source>
</evidence>
<dbReference type="Proteomes" id="UP000032545">
    <property type="component" value="Unassembled WGS sequence"/>
</dbReference>
<dbReference type="RefSeq" id="WP_044887824.1">
    <property type="nucleotide sequence ID" value="NZ_JYFN01000062.1"/>
</dbReference>
<comment type="caution">
    <text evidence="3">The sequence shown here is derived from an EMBL/GenBank/DDBJ whole genome shotgun (WGS) entry which is preliminary data.</text>
</comment>
<name>A0A0D8B8X2_9ACTN</name>
<keyword evidence="1" id="KW-0175">Coiled coil</keyword>
<reference evidence="4" key="1">
    <citation type="submission" date="2015-02" db="EMBL/GenBank/DDBJ databases">
        <title>Draft Genome of Frankia sp. CpI1-S.</title>
        <authorList>
            <person name="Oshone R.T."/>
            <person name="Ngom M."/>
            <person name="Ghodhbane-Gtari F."/>
            <person name="Gtari M."/>
            <person name="Morris K."/>
            <person name="Thomas K."/>
            <person name="Sen A."/>
            <person name="Tisa L.S."/>
        </authorList>
    </citation>
    <scope>NUCLEOTIDE SEQUENCE [LARGE SCALE GENOMIC DNA]</scope>
    <source>
        <strain evidence="4">CpI1-S</strain>
    </source>
</reference>
<sequence>MTTGDGATDIQILDALNNSAPPLPSPGPVNADALAADLTAVEDLIDRADRVRSTVYNLGLTGVDFATVGRVRDRLTGPDTKTRLITKGEFDKEHQRGARERVRLEQERADLEKQDRDEERALRRGEMAWATGLGLPDGFTVPASYDVSHDGVLFVPAEGTPQRAAYAPLVPLRILVDPDGAQGVELAWRTGGRWIRRTVPKSTMKSGRRMVQALGDAGLPVIEADAKAAERWLAAVEAANEEVIPREPLARWLGWQPDGSFLPAADSPLPLEPKYPEQVPYIAAHHPAGSLEDWRRTIKLIEPFPAVRVVLAAGFAAAMLRVLRLDSFVLDVAGTSSRGKTTAARVGLSPWADPGEKSDGMHSWRTKLLAAEFRLNAVRGMPVPFDESQLVEDPSIVDTILYSVPRNHGQHRGGGWPSGLPWETIIISTGERPALSFTSSQGAAARVLSLRAAPMGDNSPENGRLAQEIVAGVTSNYGTAGPAFVERLRAELAADDAADRICARHQELAEQLAGTTGMSGRRAPMVAALALADRCICGWGIVPLEPLPMDTWRDLLVTDDAEDNRGEMALDLVREIVAAHPVGLWRPGVMYSEPNGGWIGRVLTVGDQDAVGLLPARLRAELDRHGVVLDAVVPAWRDAGHLVEEASYRPPYLPKKKIAGSAVRLYIFRPSVLAAPSLDSKEGDDE</sequence>
<dbReference type="OrthoDB" id="3441758at2"/>
<dbReference type="EMBL" id="JYFN01000062">
    <property type="protein sequence ID" value="KJE20369.1"/>
    <property type="molecule type" value="Genomic_DNA"/>
</dbReference>
<dbReference type="InterPro" id="IPR009270">
    <property type="entry name" value="DUF927"/>
</dbReference>
<evidence type="ECO:0000256" key="1">
    <source>
        <dbReference type="SAM" id="Coils"/>
    </source>
</evidence>
<feature type="coiled-coil region" evidence="1">
    <location>
        <begin position="94"/>
        <end position="124"/>
    </location>
</feature>
<accession>A0A0D8B8X2</accession>
<organism evidence="3 4">
    <name type="scientific">Frankia torreyi</name>
    <dbReference type="NCBI Taxonomy" id="1856"/>
    <lineage>
        <taxon>Bacteria</taxon>
        <taxon>Bacillati</taxon>
        <taxon>Actinomycetota</taxon>
        <taxon>Actinomycetes</taxon>
        <taxon>Frankiales</taxon>
        <taxon>Frankiaceae</taxon>
        <taxon>Frankia</taxon>
    </lineage>
</organism>
<proteinExistence type="predicted"/>
<protein>
    <recommendedName>
        <fullName evidence="2">DUF927 domain-containing protein</fullName>
    </recommendedName>
</protein>
<dbReference type="PATRIC" id="fig|1502723.3.peg.5754"/>
<dbReference type="AlphaFoldDB" id="A0A0D8B8X2"/>
<evidence type="ECO:0000259" key="2">
    <source>
        <dbReference type="Pfam" id="PF06048"/>
    </source>
</evidence>
<feature type="domain" description="DUF927" evidence="2">
    <location>
        <begin position="179"/>
        <end position="413"/>
    </location>
</feature>
<keyword evidence="4" id="KW-1185">Reference proteome</keyword>
<dbReference type="Pfam" id="PF06048">
    <property type="entry name" value="DUF927"/>
    <property type="match status" value="1"/>
</dbReference>
<evidence type="ECO:0000313" key="4">
    <source>
        <dbReference type="Proteomes" id="UP000032545"/>
    </source>
</evidence>
<reference evidence="3 4" key="2">
    <citation type="journal article" date="2016" name="Genome Announc.">
        <title>Permanent Draft Genome Sequences for Two Variants of Frankia sp. Strain CpI1, the First Frankia Strain Isolated from Root Nodules of Comptonia peregrina.</title>
        <authorList>
            <person name="Oshone R."/>
            <person name="Hurst S.G.IV."/>
            <person name="Abebe-Akele F."/>
            <person name="Simpson S."/>
            <person name="Morris K."/>
            <person name="Thomas W.K."/>
            <person name="Tisa L.S."/>
        </authorList>
    </citation>
    <scope>NUCLEOTIDE SEQUENCE [LARGE SCALE GENOMIC DNA]</scope>
    <source>
        <strain evidence="4">CpI1-S</strain>
    </source>
</reference>
<gene>
    <name evidence="3" type="ORF">FF36_05343</name>
</gene>